<dbReference type="KEGG" id="mrr:Moror_6291"/>
<dbReference type="InterPro" id="IPR004413">
    <property type="entry name" value="GatB"/>
</dbReference>
<reference evidence="9 10" key="1">
    <citation type="journal article" date="2014" name="BMC Genomics">
        <title>Genome and secretome analysis of the hemibiotrophic fungal pathogen, Moniliophthora roreri, which causes frosty pod rot disease of cacao: mechanisms of the biotrophic and necrotrophic phases.</title>
        <authorList>
            <person name="Meinhardt L.W."/>
            <person name="Costa G.G.L."/>
            <person name="Thomazella D.P.T."/>
            <person name="Teixeira P.J.P.L."/>
            <person name="Carazzolle M.F."/>
            <person name="Schuster S.C."/>
            <person name="Carlson J.E."/>
            <person name="Guiltinan M.J."/>
            <person name="Mieczkowski P."/>
            <person name="Farmer A."/>
            <person name="Ramaraj T."/>
            <person name="Crozier J."/>
            <person name="Davis R.E."/>
            <person name="Shao J."/>
            <person name="Melnick R.L."/>
            <person name="Pereira G.A.G."/>
            <person name="Bailey B.A."/>
        </authorList>
    </citation>
    <scope>NUCLEOTIDE SEQUENCE [LARGE SCALE GENOMIC DNA]</scope>
    <source>
        <strain evidence="9 10">MCA 2997</strain>
    </source>
</reference>
<keyword evidence="10" id="KW-1185">Reference proteome</keyword>
<dbReference type="InterPro" id="IPR017958">
    <property type="entry name" value="Gln-tRNA_amidoTrfase_suB_CS"/>
</dbReference>
<dbReference type="Pfam" id="PF02637">
    <property type="entry name" value="GatB_Yqey"/>
    <property type="match status" value="1"/>
</dbReference>
<comment type="caution">
    <text evidence="9">The sequence shown here is derived from an EMBL/GenBank/DDBJ whole genome shotgun (WGS) entry which is preliminary data.</text>
</comment>
<evidence type="ECO:0000313" key="9">
    <source>
        <dbReference type="EMBL" id="ESK97070.1"/>
    </source>
</evidence>
<protein>
    <recommendedName>
        <fullName evidence="7">Glutamyl-tRNA(Gln) amidotransferase subunit B, mitochondrial</fullName>
        <shortName evidence="7">Glu-AdT subunit B</shortName>
        <ecNumber evidence="7">6.3.5.-</ecNumber>
    </recommendedName>
</protein>
<keyword evidence="2 7" id="KW-0436">Ligase</keyword>
<dbReference type="AlphaFoldDB" id="V2XWZ6"/>
<evidence type="ECO:0000259" key="8">
    <source>
        <dbReference type="SMART" id="SM00845"/>
    </source>
</evidence>
<dbReference type="Proteomes" id="UP000017559">
    <property type="component" value="Unassembled WGS sequence"/>
</dbReference>
<evidence type="ECO:0000256" key="1">
    <source>
        <dbReference type="ARBA" id="ARBA00005306"/>
    </source>
</evidence>
<comment type="similarity">
    <text evidence="1 7">Belongs to the GatB/GatE family. GatB subfamily.</text>
</comment>
<dbReference type="SMART" id="SM00845">
    <property type="entry name" value="GatB_Yqey"/>
    <property type="match status" value="1"/>
</dbReference>
<dbReference type="InterPro" id="IPR003789">
    <property type="entry name" value="Asn/Gln_tRNA_amidoTrase-B-like"/>
</dbReference>
<dbReference type="SUPFAM" id="SSF89095">
    <property type="entry name" value="GatB/YqeY motif"/>
    <property type="match status" value="1"/>
</dbReference>
<evidence type="ECO:0000313" key="10">
    <source>
        <dbReference type="Proteomes" id="UP000017559"/>
    </source>
</evidence>
<evidence type="ECO:0000256" key="2">
    <source>
        <dbReference type="ARBA" id="ARBA00022598"/>
    </source>
</evidence>
<sequence length="505" mass="56214">MSRLILDGWQVVIGIETHVQLKTRQKLFSRANTSLLSHSPNSRHNAFDAAFPGTLPKLNPKCLDLAVRAALALNCKVQNRSSFDRKHYFYSDQPVGYQITQHYAPFALNGFLKPPKLDLPVRIKQLQLEQDTGKSIYNARSRISSIDLNRAGTGLLEIVTEPDLSSPEEAAEYVRSLQSTLRAMGVSDGNMEAGDLRCDVNVSMNRPGEARGTRCEIKNLNSVRFMVAAIHHEIERQKGILSSNSSVLQETRGFDENRFETYTIRSKEDAPDYRYMPDPNLGVLIVNDTTIERIRKSLPESPEAMRTRLLTTYGPHGVNNASIDVLMGLDASRDVPFDGEVSSQQESAVPYFEALAQGRDPREVVNWITQILLGQLSSLNQTFSPKHLSVPQMGELIDLVISGKMTRSSGKLLLRHVLTNPSPSVLMKEMATHLDLIVSEAEEDTDQYTEICSRAIAALPSEVAAIQAGNVNVMNKLIGRVMRDTKGKVDVQKVRKTMESLIKIS</sequence>
<dbReference type="EMBL" id="AWSO01000035">
    <property type="protein sequence ID" value="ESK97070.1"/>
    <property type="molecule type" value="Genomic_DNA"/>
</dbReference>
<evidence type="ECO:0000256" key="4">
    <source>
        <dbReference type="ARBA" id="ARBA00022840"/>
    </source>
</evidence>
<keyword evidence="7" id="KW-0496">Mitochondrion</keyword>
<comment type="catalytic activity">
    <reaction evidence="6 7">
        <text>L-glutamyl-tRNA(Gln) + L-glutamine + ATP + H2O = L-glutaminyl-tRNA(Gln) + L-glutamate + ADP + phosphate + H(+)</text>
        <dbReference type="Rhea" id="RHEA:17521"/>
        <dbReference type="Rhea" id="RHEA-COMP:9681"/>
        <dbReference type="Rhea" id="RHEA-COMP:9684"/>
        <dbReference type="ChEBI" id="CHEBI:15377"/>
        <dbReference type="ChEBI" id="CHEBI:15378"/>
        <dbReference type="ChEBI" id="CHEBI:29985"/>
        <dbReference type="ChEBI" id="CHEBI:30616"/>
        <dbReference type="ChEBI" id="CHEBI:43474"/>
        <dbReference type="ChEBI" id="CHEBI:58359"/>
        <dbReference type="ChEBI" id="CHEBI:78520"/>
        <dbReference type="ChEBI" id="CHEBI:78521"/>
        <dbReference type="ChEBI" id="CHEBI:456216"/>
    </reaction>
</comment>
<dbReference type="GO" id="GO:0005739">
    <property type="term" value="C:mitochondrion"/>
    <property type="evidence" value="ECO:0007669"/>
    <property type="project" value="UniProtKB-SubCell"/>
</dbReference>
<dbReference type="OrthoDB" id="1722066at2759"/>
<dbReference type="Pfam" id="PF02934">
    <property type="entry name" value="GatB_N"/>
    <property type="match status" value="1"/>
</dbReference>
<dbReference type="InterPro" id="IPR017959">
    <property type="entry name" value="Asn/Gln-tRNA_amidoTrfase_suB/E"/>
</dbReference>
<dbReference type="GO" id="GO:0032543">
    <property type="term" value="P:mitochondrial translation"/>
    <property type="evidence" value="ECO:0007669"/>
    <property type="project" value="UniProtKB-UniRule"/>
</dbReference>
<comment type="subcellular location">
    <subcellularLocation>
        <location evidence="7">Mitochondrion</location>
    </subcellularLocation>
</comment>
<dbReference type="HAMAP" id="MF_00121">
    <property type="entry name" value="GatB"/>
    <property type="match status" value="1"/>
</dbReference>
<dbReference type="HOGENOM" id="CLU_019240_4_0_1"/>
<dbReference type="InterPro" id="IPR014746">
    <property type="entry name" value="Gln_synth/guanido_kin_cat_dom"/>
</dbReference>
<dbReference type="STRING" id="1381753.V2XWZ6"/>
<gene>
    <name evidence="9" type="ORF">Moror_6291</name>
</gene>
<dbReference type="InterPro" id="IPR006075">
    <property type="entry name" value="Asn/Gln-tRNA_Trfase_suB/E_cat"/>
</dbReference>
<dbReference type="NCBIfam" id="NF004012">
    <property type="entry name" value="PRK05477.1-2"/>
    <property type="match status" value="1"/>
</dbReference>
<dbReference type="PANTHER" id="PTHR11659:SF0">
    <property type="entry name" value="GLUTAMYL-TRNA(GLN) AMIDOTRANSFERASE SUBUNIT B, MITOCHONDRIAL"/>
    <property type="match status" value="1"/>
</dbReference>
<dbReference type="GO" id="GO:0050567">
    <property type="term" value="F:glutaminyl-tRNA synthase (glutamine-hydrolyzing) activity"/>
    <property type="evidence" value="ECO:0007669"/>
    <property type="project" value="UniProtKB-UniRule"/>
</dbReference>
<comment type="subunit">
    <text evidence="7">Subunit of the heterotrimeric GatCAB amidotransferase (AdT) complex, composed of A, B and C subunits.</text>
</comment>
<dbReference type="GO" id="GO:0005524">
    <property type="term" value="F:ATP binding"/>
    <property type="evidence" value="ECO:0007669"/>
    <property type="project" value="UniProtKB-KW"/>
</dbReference>
<name>V2XWZ6_MONRO</name>
<dbReference type="PROSITE" id="PS01234">
    <property type="entry name" value="GATB"/>
    <property type="match status" value="1"/>
</dbReference>
<evidence type="ECO:0000256" key="5">
    <source>
        <dbReference type="ARBA" id="ARBA00022917"/>
    </source>
</evidence>
<dbReference type="GO" id="GO:0030956">
    <property type="term" value="C:glutamyl-tRNA(Gln) amidotransferase complex"/>
    <property type="evidence" value="ECO:0007669"/>
    <property type="project" value="UniProtKB-UniRule"/>
</dbReference>
<evidence type="ECO:0000256" key="3">
    <source>
        <dbReference type="ARBA" id="ARBA00022741"/>
    </source>
</evidence>
<dbReference type="NCBIfam" id="TIGR00133">
    <property type="entry name" value="gatB"/>
    <property type="match status" value="1"/>
</dbReference>
<evidence type="ECO:0000256" key="6">
    <source>
        <dbReference type="ARBA" id="ARBA00047913"/>
    </source>
</evidence>
<dbReference type="SUPFAM" id="SSF55931">
    <property type="entry name" value="Glutamine synthetase/guanido kinase"/>
    <property type="match status" value="1"/>
</dbReference>
<proteinExistence type="inferred from homology"/>
<dbReference type="GO" id="GO:0016740">
    <property type="term" value="F:transferase activity"/>
    <property type="evidence" value="ECO:0007669"/>
    <property type="project" value="UniProtKB-KW"/>
</dbReference>
<dbReference type="NCBIfam" id="NF004014">
    <property type="entry name" value="PRK05477.1-4"/>
    <property type="match status" value="1"/>
</dbReference>
<keyword evidence="5 7" id="KW-0648">Protein biosynthesis</keyword>
<accession>V2XWZ6</accession>
<keyword evidence="4 7" id="KW-0067">ATP-binding</keyword>
<comment type="function">
    <text evidence="7">Allows the formation of correctly charged Gln-tRNA(Gln) through the transamidation of misacylated Glu-tRNA(Gln) in the mitochondria. The reaction takes place in the presence of glutamine and ATP through an activated gamma-phospho-Glu-tRNA(Gln).</text>
</comment>
<dbReference type="InterPro" id="IPR023168">
    <property type="entry name" value="GatB_Yqey_C_2"/>
</dbReference>
<dbReference type="Gene3D" id="1.10.10.410">
    <property type="match status" value="1"/>
</dbReference>
<organism evidence="9 10">
    <name type="scientific">Moniliophthora roreri (strain MCA 2997)</name>
    <name type="common">Cocoa frosty pod rot fungus</name>
    <name type="synonym">Crinipellis roreri</name>
    <dbReference type="NCBI Taxonomy" id="1381753"/>
    <lineage>
        <taxon>Eukaryota</taxon>
        <taxon>Fungi</taxon>
        <taxon>Dikarya</taxon>
        <taxon>Basidiomycota</taxon>
        <taxon>Agaricomycotina</taxon>
        <taxon>Agaricomycetes</taxon>
        <taxon>Agaricomycetidae</taxon>
        <taxon>Agaricales</taxon>
        <taxon>Marasmiineae</taxon>
        <taxon>Marasmiaceae</taxon>
        <taxon>Moniliophthora</taxon>
    </lineage>
</organism>
<dbReference type="PANTHER" id="PTHR11659">
    <property type="entry name" value="GLUTAMYL-TRNA GLN AMIDOTRANSFERASE SUBUNIT B MITOCHONDRIAL AND PROKARYOTIC PET112-RELATED"/>
    <property type="match status" value="1"/>
</dbReference>
<dbReference type="InterPro" id="IPR018027">
    <property type="entry name" value="Asn/Gln_amidotransferase"/>
</dbReference>
<keyword evidence="3 7" id="KW-0547">Nucleotide-binding</keyword>
<dbReference type="EC" id="6.3.5.-" evidence="7"/>
<feature type="domain" description="Asn/Gln amidotransferase" evidence="8">
    <location>
        <begin position="350"/>
        <end position="502"/>
    </location>
</feature>
<evidence type="ECO:0000256" key="7">
    <source>
        <dbReference type="HAMAP-Rule" id="MF_03147"/>
    </source>
</evidence>
<dbReference type="GO" id="GO:0070681">
    <property type="term" value="P:glutaminyl-tRNAGln biosynthesis via transamidation"/>
    <property type="evidence" value="ECO:0007669"/>
    <property type="project" value="UniProtKB-UniRule"/>
</dbReference>